<feature type="compositionally biased region" description="Polar residues" evidence="1">
    <location>
        <begin position="65"/>
        <end position="77"/>
    </location>
</feature>
<evidence type="ECO:0000256" key="1">
    <source>
        <dbReference type="SAM" id="MobiDB-lite"/>
    </source>
</evidence>
<dbReference type="EMBL" id="CAJVRL010000065">
    <property type="protein sequence ID" value="CAG8955654.1"/>
    <property type="molecule type" value="Genomic_DNA"/>
</dbReference>
<protein>
    <submittedName>
        <fullName evidence="2">Uncharacterized protein</fullName>
    </submittedName>
</protein>
<dbReference type="Proteomes" id="UP000696280">
    <property type="component" value="Unassembled WGS sequence"/>
</dbReference>
<proteinExistence type="predicted"/>
<sequence length="137" mass="15285">MAWNPRPPQSMELSFQSRIVTALQQLIPEKPVTMQRPRLGKRSPLTHLHPKTSTAHKKQHKQPHPINQPTSKLPLNVTIPSTENQLPAVKLRDGGGEDPDHPLSAGLQHPYAKIQGCLPTALHGHELIGSRESKYRC</sequence>
<evidence type="ECO:0000313" key="3">
    <source>
        <dbReference type="Proteomes" id="UP000696280"/>
    </source>
</evidence>
<dbReference type="AlphaFoldDB" id="A0A9N9PJD0"/>
<feature type="region of interest" description="Disordered" evidence="1">
    <location>
        <begin position="28"/>
        <end position="77"/>
    </location>
</feature>
<keyword evidence="3" id="KW-1185">Reference proteome</keyword>
<name>A0A9N9PJD0_9HELO</name>
<feature type="compositionally biased region" description="Basic residues" evidence="1">
    <location>
        <begin position="48"/>
        <end position="63"/>
    </location>
</feature>
<evidence type="ECO:0000313" key="2">
    <source>
        <dbReference type="EMBL" id="CAG8955654.1"/>
    </source>
</evidence>
<accession>A0A9N9PJD0</accession>
<organism evidence="2 3">
    <name type="scientific">Hymenoscyphus fraxineus</name>
    <dbReference type="NCBI Taxonomy" id="746836"/>
    <lineage>
        <taxon>Eukaryota</taxon>
        <taxon>Fungi</taxon>
        <taxon>Dikarya</taxon>
        <taxon>Ascomycota</taxon>
        <taxon>Pezizomycotina</taxon>
        <taxon>Leotiomycetes</taxon>
        <taxon>Helotiales</taxon>
        <taxon>Helotiaceae</taxon>
        <taxon>Hymenoscyphus</taxon>
    </lineage>
</organism>
<comment type="caution">
    <text evidence="2">The sequence shown here is derived from an EMBL/GenBank/DDBJ whole genome shotgun (WGS) entry which is preliminary data.</text>
</comment>
<gene>
    <name evidence="2" type="ORF">HYFRA_00010918</name>
</gene>
<reference evidence="2" key="1">
    <citation type="submission" date="2021-07" db="EMBL/GenBank/DDBJ databases">
        <authorList>
            <person name="Durling M."/>
        </authorList>
    </citation>
    <scope>NUCLEOTIDE SEQUENCE</scope>
</reference>